<dbReference type="GeneTree" id="ENSGT00530000063351"/>
<keyword evidence="4" id="KW-0472">Membrane</keyword>
<dbReference type="GeneID" id="499097"/>
<evidence type="ECO:0000256" key="2">
    <source>
        <dbReference type="ARBA" id="ARBA00022475"/>
    </source>
</evidence>
<dbReference type="InterPro" id="IPR051899">
    <property type="entry name" value="Fert-Immune_med_protein"/>
</dbReference>
<dbReference type="RGD" id="1565655">
    <property type="gene designation" value="Cd177l2"/>
</dbReference>
<reference evidence="6" key="2">
    <citation type="submission" date="2025-08" db="UniProtKB">
        <authorList>
            <consortium name="Ensembl"/>
        </authorList>
    </citation>
    <scope>IDENTIFICATION</scope>
    <source>
        <strain evidence="6">Brown Norway</strain>
    </source>
</reference>
<dbReference type="STRING" id="10116.ENSRNOP00000064930"/>
<name>M0R867_RAT</name>
<dbReference type="CTD" id="499097"/>
<dbReference type="RefSeq" id="NP_001171157.2">
    <property type="nucleotide sequence ID" value="NM_001177686.1"/>
</dbReference>
<gene>
    <name evidence="6 8" type="primary">Cd177l2</name>
    <name evidence="8" type="synonym">RGD1565655</name>
</gene>
<dbReference type="PANTHER" id="PTHR16529">
    <property type="entry name" value="CD177 ANTIGEN"/>
    <property type="match status" value="1"/>
</dbReference>
<dbReference type="PANTHER" id="PTHR16529:SF9">
    <property type="entry name" value="LY6_PLAUR DOMAIN CONTAINING 10-RELATED"/>
    <property type="match status" value="1"/>
</dbReference>
<protein>
    <submittedName>
        <fullName evidence="6">Ly6/PLAUR domain containing 10</fullName>
    </submittedName>
</protein>
<comment type="subcellular location">
    <subcellularLocation>
        <location evidence="1">Cell membrane</location>
    </subcellularLocation>
</comment>
<dbReference type="CDD" id="cd23624">
    <property type="entry name" value="TFP_LU_ECD_CD177_rpt3"/>
    <property type="match status" value="1"/>
</dbReference>
<dbReference type="Bgee" id="ENSRNOG00000022679">
    <property type="expression patterns" value="Expressed in testis and 1 other cell type or tissue"/>
</dbReference>
<dbReference type="eggNOG" id="ENOG502ST5V">
    <property type="taxonomic scope" value="Eukaryota"/>
</dbReference>
<dbReference type="AlphaFoldDB" id="M0R867"/>
<dbReference type="Proteomes" id="UP000002494">
    <property type="component" value="Chromosome 1"/>
</dbReference>
<evidence type="ECO:0000313" key="7">
    <source>
        <dbReference type="Proteomes" id="UP000002494"/>
    </source>
</evidence>
<reference evidence="6" key="3">
    <citation type="submission" date="2025-09" db="UniProtKB">
        <authorList>
            <consortium name="Ensembl"/>
        </authorList>
    </citation>
    <scope>IDENTIFICATION</scope>
    <source>
        <strain evidence="6">Brown Norway</strain>
    </source>
</reference>
<keyword evidence="2" id="KW-1003">Cell membrane</keyword>
<keyword evidence="3" id="KW-0732">Signal</keyword>
<evidence type="ECO:0000256" key="3">
    <source>
        <dbReference type="ARBA" id="ARBA00022729"/>
    </source>
</evidence>
<dbReference type="OrthoDB" id="9538399at2759"/>
<dbReference type="AGR" id="RGD:1565655"/>
<evidence type="ECO:0000256" key="1">
    <source>
        <dbReference type="ARBA" id="ARBA00004236"/>
    </source>
</evidence>
<dbReference type="HOGENOM" id="CLU_077973_1_0_1"/>
<dbReference type="ExpressionAtlas" id="M0R867">
    <property type="expression patterns" value="baseline"/>
</dbReference>
<evidence type="ECO:0000313" key="8">
    <source>
        <dbReference type="RGD" id="1565655"/>
    </source>
</evidence>
<evidence type="ECO:0000313" key="6">
    <source>
        <dbReference type="Ensembl" id="ENSRNOP00000065659.1"/>
    </source>
</evidence>
<reference evidence="6" key="1">
    <citation type="submission" date="2024-01" db="EMBL/GenBank/DDBJ databases">
        <title>GRCr8: a new rat reference genome assembly contstructed from accurate long reads and long range scaffolding.</title>
        <authorList>
            <person name="Doris P.A."/>
            <person name="Kalbfleisch T."/>
            <person name="Li K."/>
            <person name="Howe K."/>
            <person name="Wood J."/>
        </authorList>
    </citation>
    <scope>NUCLEOTIDE SEQUENCE [LARGE SCALE GENOMIC DNA]</scope>
    <source>
        <strain evidence="6">Brown Norway</strain>
    </source>
</reference>
<keyword evidence="5" id="KW-0325">Glycoprotein</keyword>
<sequence length="201" mass="21205">MGACHIQYALLLSLLGFVPCSDTLTCNKGIMVKLGSNFAKAPIEWKTLGTIESAPNEICQETVLLVDIGEKSLILASKSLSNPGDIQSKNTQVFSSGPGLVAASYAHFCDTELCNNAESTSVLLDSLSVKAPSKLGTTKCPVCLQFQGSCSQHITFVFCPADTHCYISDMTVEGGQLGKLYAQGHGFRDSGEGMGAAASWV</sequence>
<keyword evidence="7" id="KW-1185">Reference proteome</keyword>
<dbReference type="Ensembl" id="ENSRNOT00000075546.4">
    <property type="protein sequence ID" value="ENSRNOP00000065659.1"/>
    <property type="gene ID" value="ENSRNOG00000047176.4"/>
</dbReference>
<proteinExistence type="predicted"/>
<evidence type="ECO:0000256" key="5">
    <source>
        <dbReference type="ARBA" id="ARBA00023180"/>
    </source>
</evidence>
<dbReference type="KEGG" id="rno:499097"/>
<dbReference type="PaxDb" id="10116-ENSRNOP00000064930"/>
<evidence type="ECO:0000256" key="4">
    <source>
        <dbReference type="ARBA" id="ARBA00023136"/>
    </source>
</evidence>
<organism evidence="6 7">
    <name type="scientific">Rattus norvegicus</name>
    <name type="common">Rat</name>
    <dbReference type="NCBI Taxonomy" id="10116"/>
    <lineage>
        <taxon>Eukaryota</taxon>
        <taxon>Metazoa</taxon>
        <taxon>Chordata</taxon>
        <taxon>Craniata</taxon>
        <taxon>Vertebrata</taxon>
        <taxon>Euteleostomi</taxon>
        <taxon>Mammalia</taxon>
        <taxon>Eutheria</taxon>
        <taxon>Euarchontoglires</taxon>
        <taxon>Glires</taxon>
        <taxon>Rodentia</taxon>
        <taxon>Myomorpha</taxon>
        <taxon>Muroidea</taxon>
        <taxon>Muridae</taxon>
        <taxon>Murinae</taxon>
        <taxon>Rattus</taxon>
    </lineage>
</organism>
<accession>M0R867</accession>
<dbReference type="GO" id="GO:0005886">
    <property type="term" value="C:plasma membrane"/>
    <property type="evidence" value="ECO:0007669"/>
    <property type="project" value="UniProtKB-SubCell"/>
</dbReference>